<evidence type="ECO:0000256" key="5">
    <source>
        <dbReference type="SAM" id="MobiDB-lite"/>
    </source>
</evidence>
<feature type="region of interest" description="Disordered" evidence="5">
    <location>
        <begin position="205"/>
        <end position="227"/>
    </location>
</feature>
<dbReference type="Pfam" id="PF00551">
    <property type="entry name" value="Formyl_trans_N"/>
    <property type="match status" value="1"/>
</dbReference>
<comment type="catalytic activity">
    <reaction evidence="4">
        <text>N(1)-(5-phospho-beta-D-ribosyl)glycinamide + (6R)-10-formyltetrahydrofolate = N(2)-formyl-N(1)-(5-phospho-beta-D-ribosyl)glycinamide + (6S)-5,6,7,8-tetrahydrofolate + H(+)</text>
        <dbReference type="Rhea" id="RHEA:15053"/>
        <dbReference type="ChEBI" id="CHEBI:15378"/>
        <dbReference type="ChEBI" id="CHEBI:57453"/>
        <dbReference type="ChEBI" id="CHEBI:143788"/>
        <dbReference type="ChEBI" id="CHEBI:147286"/>
        <dbReference type="ChEBI" id="CHEBI:195366"/>
        <dbReference type="EC" id="2.1.2.2"/>
    </reaction>
</comment>
<dbReference type="GO" id="GO:0004644">
    <property type="term" value="F:phosphoribosylglycinamide formyltransferase activity"/>
    <property type="evidence" value="ECO:0007669"/>
    <property type="project" value="UniProtKB-EC"/>
</dbReference>
<dbReference type="PANTHER" id="PTHR43369:SF2">
    <property type="entry name" value="PHOSPHORIBOSYLGLYCINAMIDE FORMYLTRANSFERASE"/>
    <property type="match status" value="1"/>
</dbReference>
<evidence type="ECO:0000256" key="3">
    <source>
        <dbReference type="ARBA" id="ARBA00022755"/>
    </source>
</evidence>
<comment type="caution">
    <text evidence="7">The sequence shown here is derived from an EMBL/GenBank/DDBJ whole genome shotgun (WGS) entry which is preliminary data.</text>
</comment>
<proteinExistence type="inferred from homology"/>
<keyword evidence="2 4" id="KW-0808">Transferase</keyword>
<sequence length="227" mass="23754">MRLAFFASGGGSNVGAILDAVDAGRLDAEPALVVTDRPDAGVLDRAEARGLPVAVLSPARFDGEAAFADALLGALREHDADAVALAGYLKKVPDAVVEAFRHRVLNVHPSLLPAFGGAGWYGRRVHQGVLNAGCRVSGATVHLVDGDYDTGPIVLQEAVRVEPGDTAEALAARVLAVEHRIFPAALQLLAHDRLRVEDGRVTITGPGFRAQGSVDEPPRPGQKTSEP</sequence>
<dbReference type="RefSeq" id="WP_311661919.1">
    <property type="nucleotide sequence ID" value="NZ_JAVRHT010000003.1"/>
</dbReference>
<dbReference type="NCBIfam" id="TIGR00639">
    <property type="entry name" value="PurN"/>
    <property type="match status" value="1"/>
</dbReference>
<dbReference type="Gene3D" id="3.40.50.170">
    <property type="entry name" value="Formyl transferase, N-terminal domain"/>
    <property type="match status" value="1"/>
</dbReference>
<dbReference type="PANTHER" id="PTHR43369">
    <property type="entry name" value="PHOSPHORIBOSYLGLYCINAMIDE FORMYLTRANSFERASE"/>
    <property type="match status" value="1"/>
</dbReference>
<protein>
    <recommendedName>
        <fullName evidence="4">Phosphoribosylglycinamide formyltransferase</fullName>
        <ecNumber evidence="4">2.1.2.2</ecNumber>
    </recommendedName>
    <alternativeName>
        <fullName evidence="4">5'-phosphoribosylglycinamide transformylase</fullName>
    </alternativeName>
    <alternativeName>
        <fullName evidence="4">GAR transformylase</fullName>
        <shortName evidence="4">GART</shortName>
    </alternativeName>
</protein>
<dbReference type="InterPro" id="IPR002376">
    <property type="entry name" value="Formyl_transf_N"/>
</dbReference>
<comment type="function">
    <text evidence="4">Catalyzes the transfer of a formyl group from 10-formyltetrahydrofolate to 5-phospho-ribosyl-glycinamide (GAR), producing 5-phospho-ribosyl-N-formylglycinamide (FGAR) and tetrahydrofolate.</text>
</comment>
<feature type="binding site" evidence="4">
    <location>
        <begin position="11"/>
        <end position="13"/>
    </location>
    <ligand>
        <name>N(1)-(5-phospho-beta-D-ribosyl)glycinamide</name>
        <dbReference type="ChEBI" id="CHEBI:143788"/>
    </ligand>
</feature>
<feature type="domain" description="Formyl transferase N-terminal" evidence="6">
    <location>
        <begin position="1"/>
        <end position="186"/>
    </location>
</feature>
<dbReference type="Proteomes" id="UP001267426">
    <property type="component" value="Unassembled WGS sequence"/>
</dbReference>
<keyword evidence="8" id="KW-1185">Reference proteome</keyword>
<feature type="active site" description="Proton donor" evidence="4">
    <location>
        <position position="108"/>
    </location>
</feature>
<dbReference type="CDD" id="cd08645">
    <property type="entry name" value="FMT_core_GART"/>
    <property type="match status" value="1"/>
</dbReference>
<feature type="binding site" evidence="4">
    <location>
        <position position="106"/>
    </location>
    <ligand>
        <name>(6R)-10-formyltetrahydrofolate</name>
        <dbReference type="ChEBI" id="CHEBI:195366"/>
    </ligand>
</feature>
<gene>
    <name evidence="4 7" type="primary">purN</name>
    <name evidence="7" type="ORF">RM540_02780</name>
</gene>
<comment type="caution">
    <text evidence="4">Lacks conserved residue(s) required for the propagation of feature annotation.</text>
</comment>
<evidence type="ECO:0000256" key="4">
    <source>
        <dbReference type="HAMAP-Rule" id="MF_01930"/>
    </source>
</evidence>
<dbReference type="InterPro" id="IPR004607">
    <property type="entry name" value="GART"/>
</dbReference>
<evidence type="ECO:0000256" key="2">
    <source>
        <dbReference type="ARBA" id="ARBA00022679"/>
    </source>
</evidence>
<evidence type="ECO:0000256" key="1">
    <source>
        <dbReference type="ARBA" id="ARBA00005054"/>
    </source>
</evidence>
<dbReference type="EC" id="2.1.2.2" evidence="4"/>
<comment type="pathway">
    <text evidence="1 4">Purine metabolism; IMP biosynthesis via de novo pathway; N(2)-formyl-N(1)-(5-phospho-D-ribosyl)glycinamide from N(1)-(5-phospho-D-ribosyl)glycinamide (10-formyl THF route): step 1/1.</text>
</comment>
<evidence type="ECO:0000313" key="8">
    <source>
        <dbReference type="Proteomes" id="UP001267426"/>
    </source>
</evidence>
<dbReference type="SUPFAM" id="SSF53328">
    <property type="entry name" value="Formyltransferase"/>
    <property type="match status" value="1"/>
</dbReference>
<dbReference type="InterPro" id="IPR036477">
    <property type="entry name" value="Formyl_transf_N_sf"/>
</dbReference>
<feature type="site" description="Raises pKa of active site His" evidence="4">
    <location>
        <position position="149"/>
    </location>
</feature>
<keyword evidence="3 4" id="KW-0658">Purine biosynthesis</keyword>
<organism evidence="7 8">
    <name type="scientific">Rubrivirga litoralis</name>
    <dbReference type="NCBI Taxonomy" id="3075598"/>
    <lineage>
        <taxon>Bacteria</taxon>
        <taxon>Pseudomonadati</taxon>
        <taxon>Rhodothermota</taxon>
        <taxon>Rhodothermia</taxon>
        <taxon>Rhodothermales</taxon>
        <taxon>Rubricoccaceae</taxon>
        <taxon>Rubrivirga</taxon>
    </lineage>
</organism>
<accession>A0ABU3BN04</accession>
<comment type="similarity">
    <text evidence="4">Belongs to the GART family.</text>
</comment>
<evidence type="ECO:0000259" key="6">
    <source>
        <dbReference type="Pfam" id="PF00551"/>
    </source>
</evidence>
<reference evidence="7 8" key="1">
    <citation type="submission" date="2023-09" db="EMBL/GenBank/DDBJ databases">
        <authorList>
            <person name="Rey-Velasco X."/>
        </authorList>
    </citation>
    <scope>NUCLEOTIDE SEQUENCE [LARGE SCALE GENOMIC DNA]</scope>
    <source>
        <strain evidence="7 8">F394</strain>
    </source>
</reference>
<name>A0ABU3BN04_9BACT</name>
<dbReference type="EMBL" id="JAVRHT010000003">
    <property type="protein sequence ID" value="MDT0630661.1"/>
    <property type="molecule type" value="Genomic_DNA"/>
</dbReference>
<dbReference type="HAMAP" id="MF_01930">
    <property type="entry name" value="PurN"/>
    <property type="match status" value="1"/>
</dbReference>
<evidence type="ECO:0000313" key="7">
    <source>
        <dbReference type="EMBL" id="MDT0630661.1"/>
    </source>
</evidence>